<dbReference type="SUPFAM" id="SSF88659">
    <property type="entry name" value="Sigma3 and sigma4 domains of RNA polymerase sigma factors"/>
    <property type="match status" value="1"/>
</dbReference>
<dbReference type="NCBIfam" id="TIGR02937">
    <property type="entry name" value="sigma70-ECF"/>
    <property type="match status" value="1"/>
</dbReference>
<dbReference type="InterPro" id="IPR013324">
    <property type="entry name" value="RNA_pol_sigma_r3/r4-like"/>
</dbReference>
<keyword evidence="4" id="KW-0238">DNA-binding</keyword>
<evidence type="ECO:0000259" key="6">
    <source>
        <dbReference type="Pfam" id="PF04542"/>
    </source>
</evidence>
<dbReference type="GO" id="GO:0016987">
    <property type="term" value="F:sigma factor activity"/>
    <property type="evidence" value="ECO:0007669"/>
    <property type="project" value="UniProtKB-KW"/>
</dbReference>
<sequence>MRGNSNTEQLTDIQLIESYQSTGEKSVLGILFKRYMPLVYGTCMKYLKDREAAKDMAMQVFEKLMKELKEKEVQSFKSWLYVLTRNECLMLLRKKSPEINGVELMEYQLPVHHNDGAELEEDLGKMETCIEGLNEEQNTCIKLFYLKKKTYQEVCEATGFELKKVKSYLQNGRRNLKICIEKLREQEEQTY</sequence>
<reference evidence="8 9" key="1">
    <citation type="submission" date="2016-01" db="EMBL/GenBank/DDBJ databases">
        <title>Genome sequencing of Roseivirga spongicola UST030701-084.</title>
        <authorList>
            <person name="Selvaratnam C."/>
            <person name="Thevarajoo S."/>
            <person name="Goh K.M."/>
            <person name="Ee R."/>
            <person name="Chan K.-G."/>
            <person name="Chong C.S."/>
        </authorList>
    </citation>
    <scope>NUCLEOTIDE SEQUENCE [LARGE SCALE GENOMIC DNA]</scope>
    <source>
        <strain evidence="8 9">UST030701-084</strain>
    </source>
</reference>
<protein>
    <recommendedName>
        <fullName evidence="10">RNA polymerase subunit sigma-24</fullName>
    </recommendedName>
</protein>
<gene>
    <name evidence="8" type="ORF">AWW68_15440</name>
</gene>
<evidence type="ECO:0000256" key="3">
    <source>
        <dbReference type="ARBA" id="ARBA00023082"/>
    </source>
</evidence>
<dbReference type="STRING" id="333140.AWW68_15440"/>
<dbReference type="InterPro" id="IPR039425">
    <property type="entry name" value="RNA_pol_sigma-70-like"/>
</dbReference>
<evidence type="ECO:0000256" key="5">
    <source>
        <dbReference type="ARBA" id="ARBA00023163"/>
    </source>
</evidence>
<evidence type="ECO:0008006" key="10">
    <source>
        <dbReference type="Google" id="ProtNLM"/>
    </source>
</evidence>
<dbReference type="Pfam" id="PF04542">
    <property type="entry name" value="Sigma70_r2"/>
    <property type="match status" value="1"/>
</dbReference>
<evidence type="ECO:0000259" key="7">
    <source>
        <dbReference type="Pfam" id="PF08281"/>
    </source>
</evidence>
<dbReference type="GO" id="GO:0003677">
    <property type="term" value="F:DNA binding"/>
    <property type="evidence" value="ECO:0007669"/>
    <property type="project" value="UniProtKB-KW"/>
</dbReference>
<evidence type="ECO:0000256" key="4">
    <source>
        <dbReference type="ARBA" id="ARBA00023125"/>
    </source>
</evidence>
<evidence type="ECO:0000313" key="8">
    <source>
        <dbReference type="EMBL" id="KYG74325.1"/>
    </source>
</evidence>
<evidence type="ECO:0000256" key="1">
    <source>
        <dbReference type="ARBA" id="ARBA00010641"/>
    </source>
</evidence>
<dbReference type="Gene3D" id="1.10.1740.10">
    <property type="match status" value="1"/>
</dbReference>
<keyword evidence="2" id="KW-0805">Transcription regulation</keyword>
<feature type="domain" description="RNA polymerase sigma-70 region 2" evidence="6">
    <location>
        <begin position="31"/>
        <end position="96"/>
    </location>
</feature>
<keyword evidence="5" id="KW-0804">Transcription</keyword>
<feature type="domain" description="RNA polymerase sigma factor 70 region 4 type 2" evidence="7">
    <location>
        <begin position="125"/>
        <end position="176"/>
    </location>
</feature>
<dbReference type="InterPro" id="IPR013325">
    <property type="entry name" value="RNA_pol_sigma_r2"/>
</dbReference>
<dbReference type="InterPro" id="IPR014284">
    <property type="entry name" value="RNA_pol_sigma-70_dom"/>
</dbReference>
<comment type="caution">
    <text evidence="8">The sequence shown here is derived from an EMBL/GenBank/DDBJ whole genome shotgun (WGS) entry which is preliminary data.</text>
</comment>
<dbReference type="PANTHER" id="PTHR43133:SF8">
    <property type="entry name" value="RNA POLYMERASE SIGMA FACTOR HI_1459-RELATED"/>
    <property type="match status" value="1"/>
</dbReference>
<dbReference type="InterPro" id="IPR007627">
    <property type="entry name" value="RNA_pol_sigma70_r2"/>
</dbReference>
<dbReference type="Pfam" id="PF08281">
    <property type="entry name" value="Sigma70_r4_2"/>
    <property type="match status" value="1"/>
</dbReference>
<evidence type="ECO:0000313" key="9">
    <source>
        <dbReference type="Proteomes" id="UP000075606"/>
    </source>
</evidence>
<proteinExistence type="inferred from homology"/>
<organism evidence="8 9">
    <name type="scientific">Roseivirga spongicola</name>
    <dbReference type="NCBI Taxonomy" id="333140"/>
    <lineage>
        <taxon>Bacteria</taxon>
        <taxon>Pseudomonadati</taxon>
        <taxon>Bacteroidota</taxon>
        <taxon>Cytophagia</taxon>
        <taxon>Cytophagales</taxon>
        <taxon>Roseivirgaceae</taxon>
        <taxon>Roseivirga</taxon>
    </lineage>
</organism>
<dbReference type="AlphaFoldDB" id="A0A150X6G0"/>
<dbReference type="Proteomes" id="UP000075606">
    <property type="component" value="Unassembled WGS sequence"/>
</dbReference>
<keyword evidence="9" id="KW-1185">Reference proteome</keyword>
<dbReference type="EMBL" id="LRPC01000028">
    <property type="protein sequence ID" value="KYG74325.1"/>
    <property type="molecule type" value="Genomic_DNA"/>
</dbReference>
<dbReference type="GO" id="GO:0006352">
    <property type="term" value="P:DNA-templated transcription initiation"/>
    <property type="evidence" value="ECO:0007669"/>
    <property type="project" value="InterPro"/>
</dbReference>
<evidence type="ECO:0000256" key="2">
    <source>
        <dbReference type="ARBA" id="ARBA00023015"/>
    </source>
</evidence>
<name>A0A150X6G0_9BACT</name>
<dbReference type="InterPro" id="IPR013249">
    <property type="entry name" value="RNA_pol_sigma70_r4_t2"/>
</dbReference>
<dbReference type="Gene3D" id="1.10.10.10">
    <property type="entry name" value="Winged helix-like DNA-binding domain superfamily/Winged helix DNA-binding domain"/>
    <property type="match status" value="1"/>
</dbReference>
<comment type="similarity">
    <text evidence="1">Belongs to the sigma-70 factor family. ECF subfamily.</text>
</comment>
<dbReference type="InterPro" id="IPR036388">
    <property type="entry name" value="WH-like_DNA-bd_sf"/>
</dbReference>
<dbReference type="PANTHER" id="PTHR43133">
    <property type="entry name" value="RNA POLYMERASE ECF-TYPE SIGMA FACTO"/>
    <property type="match status" value="1"/>
</dbReference>
<dbReference type="SUPFAM" id="SSF88946">
    <property type="entry name" value="Sigma2 domain of RNA polymerase sigma factors"/>
    <property type="match status" value="1"/>
</dbReference>
<keyword evidence="3" id="KW-0731">Sigma factor</keyword>
<accession>A0A150X6G0</accession>